<gene>
    <name evidence="2" type="ORF">MicloDRAFT_00030760</name>
</gene>
<proteinExistence type="predicted"/>
<dbReference type="PATRIC" id="fig|864069.3.peg.3338"/>
<accession>I4YRD5</accession>
<dbReference type="RefSeq" id="WP_009762578.1">
    <property type="nucleotide sequence ID" value="NZ_CP141050.1"/>
</dbReference>
<organism evidence="2 3">
    <name type="scientific">Microvirga lotononidis</name>
    <dbReference type="NCBI Taxonomy" id="864069"/>
    <lineage>
        <taxon>Bacteria</taxon>
        <taxon>Pseudomonadati</taxon>
        <taxon>Pseudomonadota</taxon>
        <taxon>Alphaproteobacteria</taxon>
        <taxon>Hyphomicrobiales</taxon>
        <taxon>Methylobacteriaceae</taxon>
        <taxon>Microvirga</taxon>
    </lineage>
</organism>
<reference evidence="2 3" key="1">
    <citation type="submission" date="2012-02" db="EMBL/GenBank/DDBJ databases">
        <title>Improved High-Quality Draft sequence of Microvirga sp. WSM3557.</title>
        <authorList>
            <consortium name="US DOE Joint Genome Institute"/>
            <person name="Lucas S."/>
            <person name="Han J."/>
            <person name="Lapidus A."/>
            <person name="Cheng J.-F."/>
            <person name="Goodwin L."/>
            <person name="Pitluck S."/>
            <person name="Peters L."/>
            <person name="Zhang X."/>
            <person name="Detter J.C."/>
            <person name="Han C."/>
            <person name="Tapia R."/>
            <person name="Land M."/>
            <person name="Hauser L."/>
            <person name="Kyrpides N."/>
            <person name="Ivanova N."/>
            <person name="Pagani I."/>
            <person name="Brau L."/>
            <person name="Yates R."/>
            <person name="O'Hara G."/>
            <person name="Rui T."/>
            <person name="Howieson J."/>
            <person name="Reeve W."/>
            <person name="Woyke T."/>
        </authorList>
    </citation>
    <scope>NUCLEOTIDE SEQUENCE [LARGE SCALE GENOMIC DNA]</scope>
    <source>
        <strain evidence="2 3">WSM3557</strain>
    </source>
</reference>
<dbReference type="STRING" id="864069.MicloDRAFT_00030760"/>
<protein>
    <submittedName>
        <fullName evidence="2">Uncharacterized protein</fullName>
    </submittedName>
</protein>
<feature type="chain" id="PRO_5003698042" evidence="1">
    <location>
        <begin position="23"/>
        <end position="147"/>
    </location>
</feature>
<sequence length="147" mass="15607" precursor="true">MRLKQITMIVALAVAWTSPVLAQQQKLPPGYTLNPTLMYKNVAQDPDGIWSANDLVPVGSPAQHPDIAIARVSTPAGEWILSQILGGCSMQSDCPFRLILKRSNGKAAKVAGGVLAEGGTAVLSADYSKIFTETYSGVETNPVEVPK</sequence>
<evidence type="ECO:0000313" key="3">
    <source>
        <dbReference type="Proteomes" id="UP000003947"/>
    </source>
</evidence>
<feature type="signal peptide" evidence="1">
    <location>
        <begin position="1"/>
        <end position="22"/>
    </location>
</feature>
<keyword evidence="1" id="KW-0732">Signal</keyword>
<dbReference type="HOGENOM" id="CLU_1765905_0_0_5"/>
<evidence type="ECO:0000313" key="2">
    <source>
        <dbReference type="EMBL" id="EIM26527.1"/>
    </source>
</evidence>
<evidence type="ECO:0000256" key="1">
    <source>
        <dbReference type="SAM" id="SignalP"/>
    </source>
</evidence>
<dbReference type="Proteomes" id="UP000003947">
    <property type="component" value="Unassembled WGS sequence"/>
</dbReference>
<dbReference type="AlphaFoldDB" id="I4YRD5"/>
<dbReference type="OrthoDB" id="8368168at2"/>
<name>I4YRD5_9HYPH</name>
<dbReference type="EMBL" id="JH660645">
    <property type="protein sequence ID" value="EIM26527.1"/>
    <property type="molecule type" value="Genomic_DNA"/>
</dbReference>
<keyword evidence="3" id="KW-1185">Reference proteome</keyword>